<dbReference type="PANTHER" id="PTHR48146:SF2">
    <property type="entry name" value="K-STIMULATED PYROPHOSPHATE-ENERGIZED SODIUM PUMP PROTEIN"/>
    <property type="match status" value="1"/>
</dbReference>
<dbReference type="Proteomes" id="UP001150062">
    <property type="component" value="Unassembled WGS sequence"/>
</dbReference>
<proteinExistence type="predicted"/>
<keyword evidence="3" id="KW-1185">Reference proteome</keyword>
<protein>
    <submittedName>
        <fullName evidence="2">K-stimulated pyrophosphate-energized sodium pump protein</fullName>
    </submittedName>
</protein>
<dbReference type="EMBL" id="JAOAOG010000131">
    <property type="protein sequence ID" value="KAJ6246891.1"/>
    <property type="molecule type" value="Genomic_DNA"/>
</dbReference>
<name>A0ABQ8YQL7_9EUKA</name>
<organism evidence="2 3">
    <name type="scientific">Anaeramoeba flamelloides</name>
    <dbReference type="NCBI Taxonomy" id="1746091"/>
    <lineage>
        <taxon>Eukaryota</taxon>
        <taxon>Metamonada</taxon>
        <taxon>Anaeramoebidae</taxon>
        <taxon>Anaeramoeba</taxon>
    </lineage>
</organism>
<sequence length="658" mass="78295">MIYDNFPTTSQKKFVKEITVDIDNRLRKAFETQGELNINRILEGLLVDISSKISMNVKKQLSLPFFYYHELLSDHYLYSLMEFDNLQKKYRSLSGNGFFSCVFSLLFYKAIFVVEYSPSVFSYFIKGVNRIFWFELETYFEHLFFKPIHDYFFAALSSKDQPILLLEPRAREQIFSIVSRFFPLYRSKLDALKWISLINLREKESMETKSETPFQIYHPKNQKKSDEYMRPEEIFIKQLCELTKIVTSERALIETIQFFEIVKRFKRGIKVEPINNNTNLPNIKKKLSYNKNRLIDSIKIPIQKINKEFEETILQIESTNIIDTNQLKEENLNEKERENEKEGGNGKEKESKKEKEKEKEKKKKREKERLREKGGLLVKGKNINLNKSDLPNSQLFEKEKTERDSMWIIEEILESGNERLLNLRAFDHNMIEKNEKENKIEKEKEEINFNEKNLIKKKNAKKSKRGMNAFDYSTNEISSQSQPQEKIQEKTKEKSRSGLKSKPESWENYNLSVELQLSKISENTLRSILYSFSYPGAPYYPTRKIRQQARIMLNLLFPSGKNLRTILYSIFRLFHPVYTFKSVTHFLKNNITSFFNTWYNVSSWVIKKYFSIVKNSFSFCFTTIYNLNKNTIVFALNTSCKIWHLSTDWILQNKEKTD</sequence>
<feature type="region of interest" description="Disordered" evidence="1">
    <location>
        <begin position="327"/>
        <end position="373"/>
    </location>
</feature>
<evidence type="ECO:0000313" key="3">
    <source>
        <dbReference type="Proteomes" id="UP001150062"/>
    </source>
</evidence>
<feature type="compositionally biased region" description="Basic and acidic residues" evidence="1">
    <location>
        <begin position="486"/>
        <end position="503"/>
    </location>
</feature>
<feature type="region of interest" description="Disordered" evidence="1">
    <location>
        <begin position="458"/>
        <end position="503"/>
    </location>
</feature>
<accession>A0ABQ8YQL7</accession>
<comment type="caution">
    <text evidence="2">The sequence shown here is derived from an EMBL/GenBank/DDBJ whole genome shotgun (WGS) entry which is preliminary data.</text>
</comment>
<reference evidence="2" key="1">
    <citation type="submission" date="2022-08" db="EMBL/GenBank/DDBJ databases">
        <title>Novel sulfate-reducing endosymbionts in the free-living metamonad Anaeramoeba.</title>
        <authorList>
            <person name="Jerlstrom-Hultqvist J."/>
            <person name="Cepicka I."/>
            <person name="Gallot-Lavallee L."/>
            <person name="Salas-Leiva D."/>
            <person name="Curtis B.A."/>
            <person name="Zahonova K."/>
            <person name="Pipaliya S."/>
            <person name="Dacks J."/>
            <person name="Roger A.J."/>
        </authorList>
    </citation>
    <scope>NUCLEOTIDE SEQUENCE</scope>
    <source>
        <strain evidence="2">Schooner1</strain>
    </source>
</reference>
<gene>
    <name evidence="2" type="ORF">M0813_02145</name>
</gene>
<dbReference type="PANTHER" id="PTHR48146">
    <property type="entry name" value="K-STIMULATED PYROPHOSPHATE-ENERGIZED SODIUM PUMP PROTEIN"/>
    <property type="match status" value="1"/>
</dbReference>
<feature type="compositionally biased region" description="Basic and acidic residues" evidence="1">
    <location>
        <begin position="327"/>
        <end position="359"/>
    </location>
</feature>
<evidence type="ECO:0000256" key="1">
    <source>
        <dbReference type="SAM" id="MobiDB-lite"/>
    </source>
</evidence>
<feature type="compositionally biased region" description="Polar residues" evidence="1">
    <location>
        <begin position="471"/>
        <end position="485"/>
    </location>
</feature>
<evidence type="ECO:0000313" key="2">
    <source>
        <dbReference type="EMBL" id="KAJ6246891.1"/>
    </source>
</evidence>